<keyword evidence="1" id="KW-0732">Signal</keyword>
<protein>
    <recommendedName>
        <fullName evidence="4">Beta-lactamase-inhibitor-like PepSY-like domain-containing protein</fullName>
    </recommendedName>
</protein>
<gene>
    <name evidence="2" type="ORF">GCM10022393_37040</name>
</gene>
<dbReference type="Proteomes" id="UP001500459">
    <property type="component" value="Unassembled WGS sequence"/>
</dbReference>
<evidence type="ECO:0000256" key="1">
    <source>
        <dbReference type="SAM" id="SignalP"/>
    </source>
</evidence>
<dbReference type="RefSeq" id="WP_344929991.1">
    <property type="nucleotide sequence ID" value="NZ_BAABCW010000021.1"/>
</dbReference>
<name>A0ABP6UT32_9FLAO</name>
<organism evidence="2 3">
    <name type="scientific">Aquimarina addita</name>
    <dbReference type="NCBI Taxonomy" id="870485"/>
    <lineage>
        <taxon>Bacteria</taxon>
        <taxon>Pseudomonadati</taxon>
        <taxon>Bacteroidota</taxon>
        <taxon>Flavobacteriia</taxon>
        <taxon>Flavobacteriales</taxon>
        <taxon>Flavobacteriaceae</taxon>
        <taxon>Aquimarina</taxon>
    </lineage>
</organism>
<sequence>MKNLFVLAVVALGFLGTQTMNAQEEAVIESTETVEVATQEKYIEVAAENLPQPVLDAVAKDFAGATITSAGAKEDASEFRLVLTKEDGETAEVYADAAGNWITK</sequence>
<reference evidence="3" key="1">
    <citation type="journal article" date="2019" name="Int. J. Syst. Evol. Microbiol.">
        <title>The Global Catalogue of Microorganisms (GCM) 10K type strain sequencing project: providing services to taxonomists for standard genome sequencing and annotation.</title>
        <authorList>
            <consortium name="The Broad Institute Genomics Platform"/>
            <consortium name="The Broad Institute Genome Sequencing Center for Infectious Disease"/>
            <person name="Wu L."/>
            <person name="Ma J."/>
        </authorList>
    </citation>
    <scope>NUCLEOTIDE SEQUENCE [LARGE SCALE GENOMIC DNA]</scope>
    <source>
        <strain evidence="3">JCM 17106</strain>
    </source>
</reference>
<comment type="caution">
    <text evidence="2">The sequence shown here is derived from an EMBL/GenBank/DDBJ whole genome shotgun (WGS) entry which is preliminary data.</text>
</comment>
<dbReference type="EMBL" id="BAABCW010000021">
    <property type="protein sequence ID" value="GAA3519435.1"/>
    <property type="molecule type" value="Genomic_DNA"/>
</dbReference>
<evidence type="ECO:0000313" key="3">
    <source>
        <dbReference type="Proteomes" id="UP001500459"/>
    </source>
</evidence>
<proteinExistence type="predicted"/>
<dbReference type="SUPFAM" id="SSF160574">
    <property type="entry name" value="BT0923-like"/>
    <property type="match status" value="1"/>
</dbReference>
<feature type="signal peptide" evidence="1">
    <location>
        <begin position="1"/>
        <end position="22"/>
    </location>
</feature>
<feature type="chain" id="PRO_5045236926" description="Beta-lactamase-inhibitor-like PepSY-like domain-containing protein" evidence="1">
    <location>
        <begin position="23"/>
        <end position="104"/>
    </location>
</feature>
<evidence type="ECO:0000313" key="2">
    <source>
        <dbReference type="EMBL" id="GAA3519435.1"/>
    </source>
</evidence>
<evidence type="ECO:0008006" key="4">
    <source>
        <dbReference type="Google" id="ProtNLM"/>
    </source>
</evidence>
<keyword evidence="3" id="KW-1185">Reference proteome</keyword>
<accession>A0ABP6UT32</accession>